<gene>
    <name evidence="4" type="ORF">HH216_13570</name>
</gene>
<feature type="signal peptide" evidence="2">
    <location>
        <begin position="1"/>
        <end position="26"/>
    </location>
</feature>
<dbReference type="EMBL" id="CP051677">
    <property type="protein sequence ID" value="QJD79327.1"/>
    <property type="molecule type" value="Genomic_DNA"/>
</dbReference>
<evidence type="ECO:0000256" key="1">
    <source>
        <dbReference type="PROSITE-ProRule" id="PRU00339"/>
    </source>
</evidence>
<sequence>MSWARCIVRGLLIGSAVGLCVGAARAQCLSAADVRARIDHAMRQPRGPTAQFYADIRQQLIRNRCPADTVLARVTMRLGYAQYFQPPNDSALVWLRESIRLYQRLPVGQRAGLVQAFMYLGQVLHYQDDVESAAEAYQSSVTLGGNEPRHDSPVGYALSGLALLAYQKGDYEAGLVYAEQSIQRARRCRDFRLEARSLNEAARCLLYLDRYETALRHCERAVSLTQNDPSTTDERRLYELFRAQALAGLRQYDRALSLYKRLLTDYQRTKQYSRVADVCDYIGELYATRLNDQACAIRYYQQAYTLYDNPYEKSRSLDGIGRAQQQQGQYRAALITFQRALQTLPIQFHKPDLRANPEPATIRLSAHKEYLLTLIWHKADTWLAYAQTTSQPTPALTQALSTYRVADQMIDQMRWAQHGEQSKLYWRQQTRAFYERALETCYRLNNPEQALHFFEKSRAVLLTDKLNELGASRGLPPALQAEEQALRRAVDGQVAALSQLQPGSAAYTTARAALMSEQDRADAFTQKLERINSAYYRYRYDNWVPALTDLYQYLGQRQAAFVSYFVGDRALYVLNVQEGKAQINRHPLGRYQQTVREYLALLGKPETLNRSFSAFHALSKQLYSQLLAPLHLSPGRVIVSPDGPFIPFETLRESPDSPTYALDQFAFSYAYSARFLLRTMQSPGTDGTTSDFLGVAPVRFSPGLNQAPLPGSEAALRTIGDRFATPTLLLDKQATRRAFLDASASFRVVHLFTHALADSSGQEPRLFFADSTVSLSELGQGTLMNTQLVTLAACETGTGVEQRGEGVFSLARGFAALGVPAVLTTLWSVQNKSTYQITAQFYRYLADGLPKDIALQRARQDWLRTAEGTDQLPSAWAGLILVGNTEPLSAGGRRDWLGGLSGLLVGGLCQLGWRRWRRERTANTRLLSE</sequence>
<accession>A0A7L5DTM5</accession>
<dbReference type="Pfam" id="PF12770">
    <property type="entry name" value="CHAT"/>
    <property type="match status" value="1"/>
</dbReference>
<evidence type="ECO:0000256" key="2">
    <source>
        <dbReference type="SAM" id="SignalP"/>
    </source>
</evidence>
<dbReference type="SMART" id="SM00028">
    <property type="entry name" value="TPR"/>
    <property type="match status" value="5"/>
</dbReference>
<dbReference type="SUPFAM" id="SSF48452">
    <property type="entry name" value="TPR-like"/>
    <property type="match status" value="2"/>
</dbReference>
<feature type="chain" id="PRO_5029638678" evidence="2">
    <location>
        <begin position="27"/>
        <end position="929"/>
    </location>
</feature>
<feature type="repeat" description="TPR" evidence="1">
    <location>
        <begin position="114"/>
        <end position="147"/>
    </location>
</feature>
<dbReference type="AlphaFoldDB" id="A0A7L5DTM5"/>
<organism evidence="4 5">
    <name type="scientific">Spirosoma rhododendri</name>
    <dbReference type="NCBI Taxonomy" id="2728024"/>
    <lineage>
        <taxon>Bacteria</taxon>
        <taxon>Pseudomonadati</taxon>
        <taxon>Bacteroidota</taxon>
        <taxon>Cytophagia</taxon>
        <taxon>Cytophagales</taxon>
        <taxon>Cytophagaceae</taxon>
        <taxon>Spirosoma</taxon>
    </lineage>
</organism>
<dbReference type="InterPro" id="IPR019734">
    <property type="entry name" value="TPR_rpt"/>
</dbReference>
<dbReference type="InterPro" id="IPR011990">
    <property type="entry name" value="TPR-like_helical_dom_sf"/>
</dbReference>
<reference evidence="4 5" key="1">
    <citation type="submission" date="2020-04" db="EMBL/GenBank/DDBJ databases">
        <title>Genome sequencing of novel species.</title>
        <authorList>
            <person name="Heo J."/>
            <person name="Kim S.-J."/>
            <person name="Kim J.-S."/>
            <person name="Hong S.-B."/>
            <person name="Kwon S.-W."/>
        </authorList>
    </citation>
    <scope>NUCLEOTIDE SEQUENCE [LARGE SCALE GENOMIC DNA]</scope>
    <source>
        <strain evidence="4 5">CJU-R4</strain>
    </source>
</reference>
<dbReference type="InterPro" id="IPR024983">
    <property type="entry name" value="CHAT_dom"/>
</dbReference>
<proteinExistence type="predicted"/>
<feature type="repeat" description="TPR" evidence="1">
    <location>
        <begin position="314"/>
        <end position="347"/>
    </location>
</feature>
<dbReference type="KEGG" id="srho:HH216_13570"/>
<keyword evidence="2" id="KW-0732">Signal</keyword>
<evidence type="ECO:0000259" key="3">
    <source>
        <dbReference type="Pfam" id="PF12770"/>
    </source>
</evidence>
<keyword evidence="1" id="KW-0802">TPR repeat</keyword>
<dbReference type="PROSITE" id="PS50005">
    <property type="entry name" value="TPR"/>
    <property type="match status" value="2"/>
</dbReference>
<dbReference type="PANTHER" id="PTHR10098">
    <property type="entry name" value="RAPSYN-RELATED"/>
    <property type="match status" value="1"/>
</dbReference>
<dbReference type="RefSeq" id="WP_169551293.1">
    <property type="nucleotide sequence ID" value="NZ_CP051677.1"/>
</dbReference>
<protein>
    <submittedName>
        <fullName evidence="4">CHAT domain-containing protein</fullName>
    </submittedName>
</protein>
<dbReference type="Proteomes" id="UP000501128">
    <property type="component" value="Chromosome"/>
</dbReference>
<dbReference type="Gene3D" id="1.25.40.10">
    <property type="entry name" value="Tetratricopeptide repeat domain"/>
    <property type="match status" value="2"/>
</dbReference>
<feature type="domain" description="CHAT" evidence="3">
    <location>
        <begin position="617"/>
        <end position="884"/>
    </location>
</feature>
<evidence type="ECO:0000313" key="4">
    <source>
        <dbReference type="EMBL" id="QJD79327.1"/>
    </source>
</evidence>
<evidence type="ECO:0000313" key="5">
    <source>
        <dbReference type="Proteomes" id="UP000501128"/>
    </source>
</evidence>
<keyword evidence="5" id="KW-1185">Reference proteome</keyword>
<name>A0A7L5DTM5_9BACT</name>